<protein>
    <recommendedName>
        <fullName evidence="4">DUF4191 domain-containing protein</fullName>
    </recommendedName>
</protein>
<reference evidence="2 3" key="1">
    <citation type="journal article" date="2003" name="Genome Res.">
        <title>Tropheryma whipplei twist: a human pathogenic Actinobacteria with a reduced genome.</title>
        <authorList>
            <person name="Raoult D."/>
            <person name="Ogata H."/>
            <person name="Audic S."/>
            <person name="Robert C."/>
            <person name="Suhre K."/>
            <person name="Drancourt M."/>
            <person name="Claverie J.-M."/>
        </authorList>
    </citation>
    <scope>NUCLEOTIDE SEQUENCE [LARGE SCALE GENOMIC DNA]</scope>
    <source>
        <strain evidence="2 3">Twist</strain>
    </source>
</reference>
<organism evidence="2 3">
    <name type="scientific">Tropheryma whipplei (strain Twist)</name>
    <name type="common">Whipple's bacillus</name>
    <dbReference type="NCBI Taxonomy" id="203267"/>
    <lineage>
        <taxon>Bacteria</taxon>
        <taxon>Bacillati</taxon>
        <taxon>Actinomycetota</taxon>
        <taxon>Actinomycetes</taxon>
        <taxon>Micrococcales</taxon>
        <taxon>Tropherymataceae</taxon>
        <taxon>Tropheryma</taxon>
    </lineage>
</organism>
<dbReference type="Proteomes" id="UP000002200">
    <property type="component" value="Chromosome"/>
</dbReference>
<keyword evidence="3" id="KW-1185">Reference proteome</keyword>
<dbReference type="RefSeq" id="WP_011096125.1">
    <property type="nucleotide sequence ID" value="NC_004572.3"/>
</dbReference>
<proteinExistence type="predicted"/>
<dbReference type="eggNOG" id="ENOG502ZA9M">
    <property type="taxonomic scope" value="Bacteria"/>
</dbReference>
<keyword evidence="1" id="KW-0472">Membrane</keyword>
<dbReference type="KEGG" id="twh:TWT_598"/>
<evidence type="ECO:0008006" key="4">
    <source>
        <dbReference type="Google" id="ProtNLM"/>
    </source>
</evidence>
<name>Q83FV0_TROWT</name>
<evidence type="ECO:0000256" key="1">
    <source>
        <dbReference type="SAM" id="Phobius"/>
    </source>
</evidence>
<evidence type="ECO:0000313" key="3">
    <source>
        <dbReference type="Proteomes" id="UP000002200"/>
    </source>
</evidence>
<dbReference type="STRING" id="203267.TWT_598"/>
<dbReference type="HOGENOM" id="CLU_089257_0_0_11"/>
<dbReference type="OrthoDB" id="8479889at2"/>
<dbReference type="AlphaFoldDB" id="Q83FV0"/>
<keyword evidence="1" id="KW-1133">Transmembrane helix</keyword>
<evidence type="ECO:0000313" key="2">
    <source>
        <dbReference type="EMBL" id="AAO44695.1"/>
    </source>
</evidence>
<dbReference type="InterPro" id="IPR025445">
    <property type="entry name" value="DUF4191"/>
</dbReference>
<dbReference type="GeneID" id="67387943"/>
<dbReference type="Pfam" id="PF13829">
    <property type="entry name" value="DUF4191"/>
    <property type="match status" value="1"/>
</dbReference>
<gene>
    <name evidence="2" type="ordered locus">TWT_598</name>
</gene>
<dbReference type="EMBL" id="AE014184">
    <property type="protein sequence ID" value="AAO44695.1"/>
    <property type="molecule type" value="Genomic_DNA"/>
</dbReference>
<feature type="transmembrane region" description="Helical" evidence="1">
    <location>
        <begin position="56"/>
        <end position="78"/>
    </location>
</feature>
<feature type="transmembrane region" description="Helical" evidence="1">
    <location>
        <begin position="29"/>
        <end position="50"/>
    </location>
</feature>
<keyword evidence="1" id="KW-0812">Transmembrane</keyword>
<accession>Q83FV0</accession>
<sequence>MPKSNKKAPGRIAQIMQVLRIACSGRPKVVVYLIAAGITPLVAGISAAVILAYTSILVFILLILISVGAALLSFMITLGKQAEKVAYSQVEGRPGATGAVIKTFRGCWQTSEIPVAVNPKTADAIYRAVGKCGVVLIIEGMRQRAQKMLAEEQRRVKRVLPNIQIHVLNVNHLDPKSVPLNRLGKKMRSLKKTLHRSEVWKAGKLLDAIPKNYMPVPKGMDLKKPVKRPSRG</sequence>